<keyword evidence="3" id="KW-0133">Cell shape</keyword>
<organism evidence="7">
    <name type="scientific">marine metagenome</name>
    <dbReference type="NCBI Taxonomy" id="408172"/>
    <lineage>
        <taxon>unclassified sequences</taxon>
        <taxon>metagenomes</taxon>
        <taxon>ecological metagenomes</taxon>
    </lineage>
</organism>
<dbReference type="AlphaFoldDB" id="A0A381PCS0"/>
<reference evidence="7" key="1">
    <citation type="submission" date="2018-05" db="EMBL/GenBank/DDBJ databases">
        <authorList>
            <person name="Lanie J.A."/>
            <person name="Ng W.-L."/>
            <person name="Kazmierczak K.M."/>
            <person name="Andrzejewski T.M."/>
            <person name="Davidsen T.M."/>
            <person name="Wayne K.J."/>
            <person name="Tettelin H."/>
            <person name="Glass J.I."/>
            <person name="Rusch D."/>
            <person name="Podicherti R."/>
            <person name="Tsui H.-C.T."/>
            <person name="Winkler M.E."/>
        </authorList>
    </citation>
    <scope>NUCLEOTIDE SEQUENCE</scope>
</reference>
<feature type="transmembrane region" description="Helical" evidence="6">
    <location>
        <begin position="39"/>
        <end position="59"/>
    </location>
</feature>
<evidence type="ECO:0000256" key="4">
    <source>
        <dbReference type="ARBA" id="ARBA00022989"/>
    </source>
</evidence>
<dbReference type="GO" id="GO:0008360">
    <property type="term" value="P:regulation of cell shape"/>
    <property type="evidence" value="ECO:0007669"/>
    <property type="project" value="UniProtKB-KW"/>
</dbReference>
<feature type="transmembrane region" description="Helical" evidence="6">
    <location>
        <begin position="339"/>
        <end position="361"/>
    </location>
</feature>
<dbReference type="PANTHER" id="PTHR30474:SF1">
    <property type="entry name" value="PEPTIDOGLYCAN GLYCOSYLTRANSFERASE MRDB"/>
    <property type="match status" value="1"/>
</dbReference>
<evidence type="ECO:0000256" key="6">
    <source>
        <dbReference type="SAM" id="Phobius"/>
    </source>
</evidence>
<evidence type="ECO:0000313" key="7">
    <source>
        <dbReference type="EMBL" id="SUZ64791.1"/>
    </source>
</evidence>
<dbReference type="GO" id="GO:0015648">
    <property type="term" value="F:lipid-linked peptidoglycan transporter activity"/>
    <property type="evidence" value="ECO:0007669"/>
    <property type="project" value="TreeGrafter"/>
</dbReference>
<feature type="transmembrane region" description="Helical" evidence="6">
    <location>
        <begin position="66"/>
        <end position="84"/>
    </location>
</feature>
<dbReference type="EMBL" id="UINC01000942">
    <property type="protein sequence ID" value="SUZ64791.1"/>
    <property type="molecule type" value="Genomic_DNA"/>
</dbReference>
<dbReference type="NCBIfam" id="NF037961">
    <property type="entry name" value="RodA_shape"/>
    <property type="match status" value="1"/>
</dbReference>
<feature type="transmembrane region" description="Helical" evidence="6">
    <location>
        <begin position="307"/>
        <end position="327"/>
    </location>
</feature>
<feature type="transmembrane region" description="Helical" evidence="6">
    <location>
        <begin position="177"/>
        <end position="209"/>
    </location>
</feature>
<protein>
    <recommendedName>
        <fullName evidence="8">Rod shape-determining protein RodA</fullName>
    </recommendedName>
</protein>
<feature type="transmembrane region" description="Helical" evidence="6">
    <location>
        <begin position="7"/>
        <end position="27"/>
    </location>
</feature>
<feature type="transmembrane region" description="Helical" evidence="6">
    <location>
        <begin position="373"/>
        <end position="392"/>
    </location>
</feature>
<keyword evidence="2 6" id="KW-0812">Transmembrane</keyword>
<dbReference type="GO" id="GO:0051301">
    <property type="term" value="P:cell division"/>
    <property type="evidence" value="ECO:0007669"/>
    <property type="project" value="InterPro"/>
</dbReference>
<dbReference type="GO" id="GO:0005886">
    <property type="term" value="C:plasma membrane"/>
    <property type="evidence" value="ECO:0007669"/>
    <property type="project" value="TreeGrafter"/>
</dbReference>
<evidence type="ECO:0000256" key="5">
    <source>
        <dbReference type="ARBA" id="ARBA00023136"/>
    </source>
</evidence>
<feature type="transmembrane region" description="Helical" evidence="6">
    <location>
        <begin position="216"/>
        <end position="235"/>
    </location>
</feature>
<dbReference type="GO" id="GO:0032153">
    <property type="term" value="C:cell division site"/>
    <property type="evidence" value="ECO:0007669"/>
    <property type="project" value="TreeGrafter"/>
</dbReference>
<sequence>MQEAPLHWLVLVFILNGFGLITLYSISQGGASFSFSSRFVKFLFWFFPAFGAFFFFLAIPKRLIHEYSYIAVVFAFASLFLPYLTDPVAGTYRWISIGSVNFQPAEVMKWLVVIALARYLSDHRLQLKKVQSLFVPIVAVMIPAGVIAKQPDLGSAVIIVAPLIPLLYWVGAKPLHIFLLLAPIFSIITAFNYYTFTVWMIFIAVILFFSQSTLRVMLANFFGNVFLGLLTPVIWNSLRAYQKERVLVLLDVTRDPLGAAYQVIQSQTAIGSGGLWGKGFGHGTQTHLKFLPEQETDFIFSVIGEEFGFIAVAFILVLFAFLVLDMIQRAYKTSERFPSLVLFGITALFMSHIFVNVGMTVNLLPVKGLPLPFISYGGTFLVSCYAMLGLAMNMSIESTD</sequence>
<accession>A0A381PCS0</accession>
<gene>
    <name evidence="7" type="ORF">METZ01_LOCUS17645</name>
</gene>
<evidence type="ECO:0000256" key="3">
    <source>
        <dbReference type="ARBA" id="ARBA00022960"/>
    </source>
</evidence>
<comment type="subcellular location">
    <subcellularLocation>
        <location evidence="1">Membrane</location>
        <topology evidence="1">Multi-pass membrane protein</topology>
    </subcellularLocation>
</comment>
<proteinExistence type="predicted"/>
<dbReference type="InterPro" id="IPR001182">
    <property type="entry name" value="FtsW/RodA"/>
</dbReference>
<feature type="transmembrane region" description="Helical" evidence="6">
    <location>
        <begin position="130"/>
        <end position="148"/>
    </location>
</feature>
<dbReference type="Pfam" id="PF01098">
    <property type="entry name" value="FTSW_RODA_SPOVE"/>
    <property type="match status" value="1"/>
</dbReference>
<evidence type="ECO:0000256" key="2">
    <source>
        <dbReference type="ARBA" id="ARBA00022692"/>
    </source>
</evidence>
<feature type="transmembrane region" description="Helical" evidence="6">
    <location>
        <begin position="153"/>
        <end position="171"/>
    </location>
</feature>
<keyword evidence="5 6" id="KW-0472">Membrane</keyword>
<evidence type="ECO:0000256" key="1">
    <source>
        <dbReference type="ARBA" id="ARBA00004141"/>
    </source>
</evidence>
<dbReference type="PANTHER" id="PTHR30474">
    <property type="entry name" value="CELL CYCLE PROTEIN"/>
    <property type="match status" value="1"/>
</dbReference>
<keyword evidence="4 6" id="KW-1133">Transmembrane helix</keyword>
<name>A0A381PCS0_9ZZZZ</name>
<evidence type="ECO:0008006" key="8">
    <source>
        <dbReference type="Google" id="ProtNLM"/>
    </source>
</evidence>